<comment type="caution">
    <text evidence="14">The sequence shown here is derived from an EMBL/GenBank/DDBJ whole genome shotgun (WGS) entry which is preliminary data.</text>
</comment>
<accession>A0ABW5Z4F4</accession>
<dbReference type="Gene3D" id="3.40.50.880">
    <property type="match status" value="1"/>
</dbReference>
<dbReference type="PRINTS" id="PR00067">
    <property type="entry name" value="CATALASE"/>
</dbReference>
<evidence type="ECO:0000313" key="14">
    <source>
        <dbReference type="EMBL" id="MFD2907714.1"/>
    </source>
</evidence>
<dbReference type="Gene3D" id="2.40.180.10">
    <property type="entry name" value="Catalase core domain"/>
    <property type="match status" value="1"/>
</dbReference>
<dbReference type="SUPFAM" id="SSF56634">
    <property type="entry name" value="Heme-dependent catalase-like"/>
    <property type="match status" value="1"/>
</dbReference>
<comment type="similarity">
    <text evidence="2">Belongs to the catalase family. HPII subfamily.</text>
</comment>
<evidence type="ECO:0000313" key="15">
    <source>
        <dbReference type="Proteomes" id="UP001597549"/>
    </source>
</evidence>
<dbReference type="InterPro" id="IPR011614">
    <property type="entry name" value="Catalase_core"/>
</dbReference>
<evidence type="ECO:0000256" key="8">
    <source>
        <dbReference type="ARBA" id="ARBA00023004"/>
    </source>
</evidence>
<feature type="domain" description="Catalase core" evidence="13">
    <location>
        <begin position="31"/>
        <end position="418"/>
    </location>
</feature>
<proteinExistence type="inferred from homology"/>
<dbReference type="Pfam" id="PF06628">
    <property type="entry name" value="Catalase-rel"/>
    <property type="match status" value="1"/>
</dbReference>
<dbReference type="PROSITE" id="PS00437">
    <property type="entry name" value="CATALASE_1"/>
    <property type="match status" value="1"/>
</dbReference>
<dbReference type="Pfam" id="PF18011">
    <property type="entry name" value="Catalase_C"/>
    <property type="match status" value="1"/>
</dbReference>
<dbReference type="PROSITE" id="PS51402">
    <property type="entry name" value="CATALASE_3"/>
    <property type="match status" value="1"/>
</dbReference>
<protein>
    <recommendedName>
        <fullName evidence="3 10">Catalase</fullName>
        <ecNumber evidence="3 10">1.11.1.6</ecNumber>
    </recommendedName>
</protein>
<dbReference type="InterPro" id="IPR010582">
    <property type="entry name" value="Catalase_immune_responsive"/>
</dbReference>
<dbReference type="CDD" id="cd03132">
    <property type="entry name" value="GATase1_catalase"/>
    <property type="match status" value="1"/>
</dbReference>
<keyword evidence="15" id="KW-1185">Reference proteome</keyword>
<gene>
    <name evidence="14" type="ORF">ACFSX9_03100</name>
</gene>
<evidence type="ECO:0000256" key="7">
    <source>
        <dbReference type="ARBA" id="ARBA00023002"/>
    </source>
</evidence>
<dbReference type="EMBL" id="JBHUOL010000006">
    <property type="protein sequence ID" value="MFD2907714.1"/>
    <property type="molecule type" value="Genomic_DNA"/>
</dbReference>
<evidence type="ECO:0000256" key="10">
    <source>
        <dbReference type="PIRNR" id="PIRNR038927"/>
    </source>
</evidence>
<dbReference type="InterPro" id="IPR020835">
    <property type="entry name" value="Catalase_sf"/>
</dbReference>
<dbReference type="SUPFAM" id="SSF52317">
    <property type="entry name" value="Class I glutamine amidotransferase-like"/>
    <property type="match status" value="1"/>
</dbReference>
<dbReference type="CDD" id="cd08155">
    <property type="entry name" value="catalase_clade_2"/>
    <property type="match status" value="1"/>
</dbReference>
<evidence type="ECO:0000256" key="2">
    <source>
        <dbReference type="ARBA" id="ARBA00010660"/>
    </source>
</evidence>
<dbReference type="SMART" id="SM01060">
    <property type="entry name" value="Catalase"/>
    <property type="match status" value="1"/>
</dbReference>
<comment type="function">
    <text evidence="10">Decomposes hydrogen peroxide into water and oxygen; serves to protect cells from the toxic effects of hydrogen peroxide.</text>
</comment>
<keyword evidence="7 10" id="KW-0560">Oxidoreductase</keyword>
<name>A0ABW5Z4F4_9FLAO</name>
<dbReference type="Proteomes" id="UP001597549">
    <property type="component" value="Unassembled WGS sequence"/>
</dbReference>
<dbReference type="PIRSF" id="PIRSF038927">
    <property type="entry name" value="Catalase_clade2"/>
    <property type="match status" value="1"/>
</dbReference>
<dbReference type="PANTHER" id="PTHR42821:SF1">
    <property type="entry name" value="CATALASE-B"/>
    <property type="match status" value="1"/>
</dbReference>
<dbReference type="InterPro" id="IPR024708">
    <property type="entry name" value="Catalase_AS"/>
</dbReference>
<feature type="region of interest" description="Disordered" evidence="12">
    <location>
        <begin position="1"/>
        <end position="28"/>
    </location>
</feature>
<comment type="cofactor">
    <cofactor evidence="1 10">
        <name>heme</name>
        <dbReference type="ChEBI" id="CHEBI:30413"/>
    </cofactor>
</comment>
<dbReference type="RefSeq" id="WP_379804258.1">
    <property type="nucleotide sequence ID" value="NZ_JBHUOL010000006.1"/>
</dbReference>
<dbReference type="InterPro" id="IPR041399">
    <property type="entry name" value="Catalase_large_C"/>
</dbReference>
<reference evidence="15" key="1">
    <citation type="journal article" date="2019" name="Int. J. Syst. Evol. Microbiol.">
        <title>The Global Catalogue of Microorganisms (GCM) 10K type strain sequencing project: providing services to taxonomists for standard genome sequencing and annotation.</title>
        <authorList>
            <consortium name="The Broad Institute Genomics Platform"/>
            <consortium name="The Broad Institute Genome Sequencing Center for Infectious Disease"/>
            <person name="Wu L."/>
            <person name="Ma J."/>
        </authorList>
    </citation>
    <scope>NUCLEOTIDE SEQUENCE [LARGE SCALE GENOMIC DNA]</scope>
    <source>
        <strain evidence="15">KCTC 52644</strain>
    </source>
</reference>
<evidence type="ECO:0000256" key="6">
    <source>
        <dbReference type="ARBA" id="ARBA00022723"/>
    </source>
</evidence>
<dbReference type="InterPro" id="IPR024712">
    <property type="entry name" value="Catalase_clade2"/>
</dbReference>
<dbReference type="PROSITE" id="PS00438">
    <property type="entry name" value="CATALASE_2"/>
    <property type="match status" value="1"/>
</dbReference>
<keyword evidence="4 10" id="KW-0575">Peroxidase</keyword>
<evidence type="ECO:0000256" key="1">
    <source>
        <dbReference type="ARBA" id="ARBA00001971"/>
    </source>
</evidence>
<dbReference type="EC" id="1.11.1.6" evidence="3 10"/>
<organism evidence="14 15">
    <name type="scientific">Flavobacterium ardleyense</name>
    <dbReference type="NCBI Taxonomy" id="2038737"/>
    <lineage>
        <taxon>Bacteria</taxon>
        <taxon>Pseudomonadati</taxon>
        <taxon>Bacteroidota</taxon>
        <taxon>Flavobacteriia</taxon>
        <taxon>Flavobacteriales</taxon>
        <taxon>Flavobacteriaceae</taxon>
        <taxon>Flavobacterium</taxon>
    </lineage>
</organism>
<evidence type="ECO:0000256" key="9">
    <source>
        <dbReference type="ARBA" id="ARBA00023324"/>
    </source>
</evidence>
<feature type="region of interest" description="Disordered" evidence="12">
    <location>
        <begin position="520"/>
        <end position="544"/>
    </location>
</feature>
<dbReference type="InterPro" id="IPR002226">
    <property type="entry name" value="Catalase_haem_BS"/>
</dbReference>
<evidence type="ECO:0000256" key="3">
    <source>
        <dbReference type="ARBA" id="ARBA00012314"/>
    </source>
</evidence>
<evidence type="ECO:0000256" key="12">
    <source>
        <dbReference type="SAM" id="MobiDB-lite"/>
    </source>
</evidence>
<dbReference type="PANTHER" id="PTHR42821">
    <property type="entry name" value="CATALASE"/>
    <property type="match status" value="1"/>
</dbReference>
<sequence length="716" mass="79867">MKKQDQKNNASSDKITDLEKNKSDATGQFLTTDQGLKINDDNNSLKAGERGPSLLEDFILREKITHFDHERIPERIVHARGSAAHGVFKVSNSMAKYSKAGFLQAGVETPVFARFSTVAGFRGSTDLARDTRGFAVKFYTQEGNFDLVGNNMPVFFIQDASKFPDLVHAVKPEPHNEMPQAASAHDNFWDFISLMPESMHMIMWVMSDRAIPRSLRMMEGFGVHTFRFINAKNESHFVKFHWKPKLGTHAVVWDEALKISGNDPDFHRRDLYEAIENGQFPEWDLGVQIIPEADEHKFDFDLLDPTKLIPEELVPVTIIGTMTLNRNPDNFFAETEQVAFHPGHLVPGIDFSNDPLLQGRLFSYTDTQLSRLGGPNFHEIPINRTIAPMHNNQRDGHMRQEINVGRANYHPNSLGGGCPFQAKAAEGGFTSFNERVDAHKVRARSTSFADHFSQAQLFYVSQTKTEQDHMKSALKFELGKVETIAIRLRMLSLLDIIDKDLAKDVATGLGLKVPDAPEKPINKGVGADAGNEQEPKIVKSTAKPSPALSMIKNKTNSATIATRSVAFLCSDGVDSNSIDKLKSALEKEGAQIKIIGTNATEIKSSDGKMIKVDHSLNTVSAVLFDAVYVPSGKESILKLSELDKVPEFLMDMFKHCKVMGFSDESLVLLDDTTIKKKVKASNFAEFGIITGDDISKDFIASLGKHRFWNREDKLKN</sequence>
<keyword evidence="6 10" id="KW-0479">Metal-binding</keyword>
<evidence type="ECO:0000256" key="11">
    <source>
        <dbReference type="RuleBase" id="RU000498"/>
    </source>
</evidence>
<dbReference type="GO" id="GO:0004096">
    <property type="term" value="F:catalase activity"/>
    <property type="evidence" value="ECO:0007669"/>
    <property type="project" value="UniProtKB-EC"/>
</dbReference>
<comment type="catalytic activity">
    <reaction evidence="10 11">
        <text>2 H2O2 = O2 + 2 H2O</text>
        <dbReference type="Rhea" id="RHEA:20309"/>
        <dbReference type="ChEBI" id="CHEBI:15377"/>
        <dbReference type="ChEBI" id="CHEBI:15379"/>
        <dbReference type="ChEBI" id="CHEBI:16240"/>
        <dbReference type="EC" id="1.11.1.6"/>
    </reaction>
</comment>
<keyword evidence="9 10" id="KW-0376">Hydrogen peroxide</keyword>
<feature type="compositionally biased region" description="Basic and acidic residues" evidence="12">
    <location>
        <begin position="14"/>
        <end position="23"/>
    </location>
</feature>
<keyword evidence="5 10" id="KW-0349">Heme</keyword>
<dbReference type="Pfam" id="PF00199">
    <property type="entry name" value="Catalase"/>
    <property type="match status" value="1"/>
</dbReference>
<dbReference type="InterPro" id="IPR029062">
    <property type="entry name" value="Class_I_gatase-like"/>
</dbReference>
<keyword evidence="8 10" id="KW-0408">Iron</keyword>
<evidence type="ECO:0000256" key="4">
    <source>
        <dbReference type="ARBA" id="ARBA00022559"/>
    </source>
</evidence>
<dbReference type="InterPro" id="IPR043156">
    <property type="entry name" value="Catalase_clade2_helical"/>
</dbReference>
<evidence type="ECO:0000256" key="5">
    <source>
        <dbReference type="ARBA" id="ARBA00022617"/>
    </source>
</evidence>
<evidence type="ECO:0000259" key="13">
    <source>
        <dbReference type="SMART" id="SM01060"/>
    </source>
</evidence>
<dbReference type="Gene3D" id="1.20.1370.20">
    <property type="match status" value="1"/>
</dbReference>
<dbReference type="InterPro" id="IPR018028">
    <property type="entry name" value="Catalase"/>
</dbReference>